<organism evidence="1 2">
    <name type="scientific">Sphenostylis stenocarpa</name>
    <dbReference type="NCBI Taxonomy" id="92480"/>
    <lineage>
        <taxon>Eukaryota</taxon>
        <taxon>Viridiplantae</taxon>
        <taxon>Streptophyta</taxon>
        <taxon>Embryophyta</taxon>
        <taxon>Tracheophyta</taxon>
        <taxon>Spermatophyta</taxon>
        <taxon>Magnoliopsida</taxon>
        <taxon>eudicotyledons</taxon>
        <taxon>Gunneridae</taxon>
        <taxon>Pentapetalae</taxon>
        <taxon>rosids</taxon>
        <taxon>fabids</taxon>
        <taxon>Fabales</taxon>
        <taxon>Fabaceae</taxon>
        <taxon>Papilionoideae</taxon>
        <taxon>50 kb inversion clade</taxon>
        <taxon>NPAAA clade</taxon>
        <taxon>indigoferoid/millettioid clade</taxon>
        <taxon>Phaseoleae</taxon>
        <taxon>Sphenostylis</taxon>
    </lineage>
</organism>
<protein>
    <submittedName>
        <fullName evidence="1">Uncharacterized protein</fullName>
    </submittedName>
</protein>
<dbReference type="EMBL" id="OY731406">
    <property type="protein sequence ID" value="CAJ1975637.1"/>
    <property type="molecule type" value="Genomic_DNA"/>
</dbReference>
<evidence type="ECO:0000313" key="2">
    <source>
        <dbReference type="Proteomes" id="UP001189624"/>
    </source>
</evidence>
<name>A0AA86VP51_9FABA</name>
<evidence type="ECO:0000313" key="1">
    <source>
        <dbReference type="EMBL" id="CAJ1975637.1"/>
    </source>
</evidence>
<reference evidence="1" key="1">
    <citation type="submission" date="2023-10" db="EMBL/GenBank/DDBJ databases">
        <authorList>
            <person name="Domelevo Entfellner J.-B."/>
        </authorList>
    </citation>
    <scope>NUCLEOTIDE SEQUENCE</scope>
</reference>
<gene>
    <name evidence="1" type="ORF">AYBTSS11_LOCUS27763</name>
</gene>
<dbReference type="Gramene" id="rna-AYBTSS11_LOCUS27763">
    <property type="protein sequence ID" value="CAJ1975637.1"/>
    <property type="gene ID" value="gene-AYBTSS11_LOCUS27763"/>
</dbReference>
<dbReference type="Proteomes" id="UP001189624">
    <property type="component" value="Chromosome 9"/>
</dbReference>
<dbReference type="AlphaFoldDB" id="A0AA86VP51"/>
<proteinExistence type="predicted"/>
<accession>A0AA86VP51</accession>
<sequence>MIRVKLVKKKRLLLKKETLKVMILEKIKHISWMIESILESSLSFDVQKEQWESWRCLKGVYRKELMRGGSERR</sequence>
<keyword evidence="2" id="KW-1185">Reference proteome</keyword>